<feature type="transmembrane region" description="Helical" evidence="1">
    <location>
        <begin position="287"/>
        <end position="304"/>
    </location>
</feature>
<organism evidence="2 3">
    <name type="scientific">Candidatus Ornithospirochaeta stercoripullorum</name>
    <dbReference type="NCBI Taxonomy" id="2840899"/>
    <lineage>
        <taxon>Bacteria</taxon>
        <taxon>Pseudomonadati</taxon>
        <taxon>Spirochaetota</taxon>
        <taxon>Spirochaetia</taxon>
        <taxon>Spirochaetales</taxon>
        <taxon>Spirochaetaceae</taxon>
        <taxon>Spirochaetaceae incertae sedis</taxon>
        <taxon>Candidatus Ornithospirochaeta</taxon>
    </lineage>
</organism>
<accession>A0A9D9E2B6</accession>
<dbReference type="PANTHER" id="PTHR21530">
    <property type="entry name" value="PHEROMONE SHUTDOWN PROTEIN"/>
    <property type="match status" value="1"/>
</dbReference>
<name>A0A9D9E2B6_9SPIO</name>
<sequence length="396" mass="43498">MHIEKISDTYHHITFANGDEVFLIGTAHVSKDSVTQVAEIIEKENPDRICVELDASRLSSKTQKKSWDDTDIRKVFREGKGFLLLANTALASFQRKMGAQTGITPGEELLGAVKLAEEKNIPISLCDREIQTTFRRAWAKSSLWNKCKLLATLISAAFSNEEISPEELEDLKKQETLEGMLQEVAKELPSIKEVLIDERDTYLATKIYNAPGKKKVAVIGAGHTSGVLSTFDKLENNGTLKSTEELDTVPKASKAGKALSYLIPALIVILIVVGIASNGWDQGLKTFLYWILVNASGTFITTLISAAHPLNIICCAVTAPFFALNPVLGVGMLGGILEATLRKPKVKDFENLNDDAMKLSGWYKNRILHCLLVFFLSSLGSIIGTFIAFPMLIARV</sequence>
<evidence type="ECO:0000313" key="3">
    <source>
        <dbReference type="Proteomes" id="UP000823615"/>
    </source>
</evidence>
<dbReference type="PANTHER" id="PTHR21530:SF7">
    <property type="entry name" value="TRAB DOMAIN-CONTAINING PROTEIN"/>
    <property type="match status" value="1"/>
</dbReference>
<proteinExistence type="predicted"/>
<dbReference type="EMBL" id="JADIMT010000108">
    <property type="protein sequence ID" value="MBO8437220.1"/>
    <property type="molecule type" value="Genomic_DNA"/>
</dbReference>
<feature type="transmembrane region" description="Helical" evidence="1">
    <location>
        <begin position="310"/>
        <end position="337"/>
    </location>
</feature>
<reference evidence="2" key="2">
    <citation type="journal article" date="2021" name="PeerJ">
        <title>Extensive microbial diversity within the chicken gut microbiome revealed by metagenomics and culture.</title>
        <authorList>
            <person name="Gilroy R."/>
            <person name="Ravi A."/>
            <person name="Getino M."/>
            <person name="Pursley I."/>
            <person name="Horton D.L."/>
            <person name="Alikhan N.F."/>
            <person name="Baker D."/>
            <person name="Gharbi K."/>
            <person name="Hall N."/>
            <person name="Watson M."/>
            <person name="Adriaenssens E.M."/>
            <person name="Foster-Nyarko E."/>
            <person name="Jarju S."/>
            <person name="Secka A."/>
            <person name="Antonio M."/>
            <person name="Oren A."/>
            <person name="Chaudhuri R.R."/>
            <person name="La Ragione R."/>
            <person name="Hildebrand F."/>
            <person name="Pallen M.J."/>
        </authorList>
    </citation>
    <scope>NUCLEOTIDE SEQUENCE</scope>
    <source>
        <strain evidence="2">7293</strain>
    </source>
</reference>
<keyword evidence="1" id="KW-0472">Membrane</keyword>
<reference evidence="2" key="1">
    <citation type="submission" date="2020-10" db="EMBL/GenBank/DDBJ databases">
        <authorList>
            <person name="Gilroy R."/>
        </authorList>
    </citation>
    <scope>NUCLEOTIDE SEQUENCE</scope>
    <source>
        <strain evidence="2">7293</strain>
    </source>
</reference>
<comment type="caution">
    <text evidence="2">The sequence shown here is derived from an EMBL/GenBank/DDBJ whole genome shotgun (WGS) entry which is preliminary data.</text>
</comment>
<protein>
    <submittedName>
        <fullName evidence="2">TraB/GumN family protein</fullName>
    </submittedName>
</protein>
<dbReference type="InterPro" id="IPR005230">
    <property type="entry name" value="TraB_bac"/>
</dbReference>
<keyword evidence="1" id="KW-1133">Transmembrane helix</keyword>
<dbReference type="AlphaFoldDB" id="A0A9D9E2B6"/>
<keyword evidence="1" id="KW-0812">Transmembrane</keyword>
<dbReference type="Proteomes" id="UP000823615">
    <property type="component" value="Unassembled WGS sequence"/>
</dbReference>
<dbReference type="InterPro" id="IPR002816">
    <property type="entry name" value="TraB/PrgY/GumN_fam"/>
</dbReference>
<feature type="transmembrane region" description="Helical" evidence="1">
    <location>
        <begin position="367"/>
        <end position="393"/>
    </location>
</feature>
<feature type="transmembrane region" description="Helical" evidence="1">
    <location>
        <begin position="258"/>
        <end position="280"/>
    </location>
</feature>
<evidence type="ECO:0000313" key="2">
    <source>
        <dbReference type="EMBL" id="MBO8437220.1"/>
    </source>
</evidence>
<dbReference type="Pfam" id="PF01963">
    <property type="entry name" value="TraB_PrgY_gumN"/>
    <property type="match status" value="1"/>
</dbReference>
<dbReference type="CDD" id="cd14726">
    <property type="entry name" value="TraB_PrgY-like"/>
    <property type="match status" value="1"/>
</dbReference>
<evidence type="ECO:0000256" key="1">
    <source>
        <dbReference type="SAM" id="Phobius"/>
    </source>
</evidence>
<dbReference type="NCBIfam" id="TIGR00261">
    <property type="entry name" value="traB"/>
    <property type="match status" value="1"/>
</dbReference>
<gene>
    <name evidence="2" type="ORF">IAA97_09650</name>
</gene>
<dbReference type="InterPro" id="IPR046345">
    <property type="entry name" value="TraB_PrgY-like"/>
</dbReference>